<keyword evidence="1" id="KW-0472">Membrane</keyword>
<dbReference type="RefSeq" id="WP_158981820.1">
    <property type="nucleotide sequence ID" value="NZ_WSFO01000026.1"/>
</dbReference>
<evidence type="ECO:0000313" key="3">
    <source>
        <dbReference type="Proteomes" id="UP000441586"/>
    </source>
</evidence>
<keyword evidence="1" id="KW-1133">Transmembrane helix</keyword>
<dbReference type="AlphaFoldDB" id="A0A6A4RC22"/>
<dbReference type="EMBL" id="WSFO01000026">
    <property type="protein sequence ID" value="KAE9624741.1"/>
    <property type="molecule type" value="Genomic_DNA"/>
</dbReference>
<reference evidence="2 3" key="1">
    <citation type="submission" date="2019-12" db="EMBL/GenBank/DDBJ databases">
        <authorList>
            <person name="Zhang Y.-J."/>
        </authorList>
    </citation>
    <scope>NUCLEOTIDE SEQUENCE [LARGE SCALE GENOMIC DNA]</scope>
    <source>
        <strain evidence="2 3">H18S-6</strain>
    </source>
</reference>
<name>A0A6A4RC22_9RHOB</name>
<feature type="transmembrane region" description="Helical" evidence="1">
    <location>
        <begin position="28"/>
        <end position="47"/>
    </location>
</feature>
<gene>
    <name evidence="2" type="ORF">GP644_23185</name>
</gene>
<evidence type="ECO:0008006" key="4">
    <source>
        <dbReference type="Google" id="ProtNLM"/>
    </source>
</evidence>
<sequence>MITKAASVKQQALRSPHQTGPRQTAAKVLFRSLVLVTLILAILEGFARIDNGGDLPVLPYEIIGGVPQLPRNAALDVRFYDSDTVRYVTDDAGLRVHDSGPPKLDARRVFIAGDSQVLGYGFEFDLTFAARVSDVVFGDARGGVILGTPAMDPEILALAVDANRAALPADLPIAALALNLGNDLDEVFSAGGWYRGIDQPRLQSWLLRHSAAYMGFIQRRYANLTDKTLIPGINRIFYSTSPEERVLLLRETVDLMVATLNKIGADQSFIVIIPQDIQVFPQDFQKYRKYFSLPEDYKKWAAFVPQLAREFGLLETYAAMRMKRAGVEVVLLSGLLPAGASPEDYFTRTSHHLLPAAHELIAAEIIARAASGAPPL</sequence>
<evidence type="ECO:0000256" key="1">
    <source>
        <dbReference type="SAM" id="Phobius"/>
    </source>
</evidence>
<dbReference type="Proteomes" id="UP000441586">
    <property type="component" value="Unassembled WGS sequence"/>
</dbReference>
<comment type="caution">
    <text evidence="2">The sequence shown here is derived from an EMBL/GenBank/DDBJ whole genome shotgun (WGS) entry which is preliminary data.</text>
</comment>
<proteinExistence type="predicted"/>
<keyword evidence="1" id="KW-0812">Transmembrane</keyword>
<accession>A0A6A4RC22</accession>
<evidence type="ECO:0000313" key="2">
    <source>
        <dbReference type="EMBL" id="KAE9624741.1"/>
    </source>
</evidence>
<protein>
    <recommendedName>
        <fullName evidence="4">GDSL-like Lipase/Acylhydrolase family protein</fullName>
    </recommendedName>
</protein>
<organism evidence="2 3">
    <name type="scientific">Parasedimentitalea maritima</name>
    <dbReference type="NCBI Taxonomy" id="2578117"/>
    <lineage>
        <taxon>Bacteria</taxon>
        <taxon>Pseudomonadati</taxon>
        <taxon>Pseudomonadota</taxon>
        <taxon>Alphaproteobacteria</taxon>
        <taxon>Rhodobacterales</taxon>
        <taxon>Paracoccaceae</taxon>
        <taxon>Parasedimentitalea</taxon>
    </lineage>
</organism>